<keyword evidence="1" id="KW-0677">Repeat</keyword>
<evidence type="ECO:0000259" key="3">
    <source>
        <dbReference type="PROSITE" id="PS50222"/>
    </source>
</evidence>
<gene>
    <name evidence="4" type="ORF">GCM10010151_37760</name>
</gene>
<protein>
    <recommendedName>
        <fullName evidence="3">EF-hand domain-containing protein</fullName>
    </recommendedName>
</protein>
<dbReference type="PROSITE" id="PS00018">
    <property type="entry name" value="EF_HAND_1"/>
    <property type="match status" value="2"/>
</dbReference>
<sequence length="70" mass="7631">MPDTSTYAATFEIVDVNKDGRVSAPELKQLMKALGEDITDETAAEVVRRMDADGDGEISLEEFAAYMSQS</sequence>
<dbReference type="SUPFAM" id="SSF47473">
    <property type="entry name" value="EF-hand"/>
    <property type="match status" value="1"/>
</dbReference>
<dbReference type="Proteomes" id="UP001501822">
    <property type="component" value="Unassembled WGS sequence"/>
</dbReference>
<evidence type="ECO:0000256" key="2">
    <source>
        <dbReference type="ARBA" id="ARBA00022837"/>
    </source>
</evidence>
<evidence type="ECO:0000313" key="5">
    <source>
        <dbReference type="Proteomes" id="UP001501822"/>
    </source>
</evidence>
<dbReference type="InterPro" id="IPR018247">
    <property type="entry name" value="EF_Hand_1_Ca_BS"/>
</dbReference>
<dbReference type="Pfam" id="PF13499">
    <property type="entry name" value="EF-hand_7"/>
    <property type="match status" value="1"/>
</dbReference>
<dbReference type="PROSITE" id="PS50222">
    <property type="entry name" value="EF_HAND_2"/>
    <property type="match status" value="2"/>
</dbReference>
<dbReference type="EMBL" id="BAAABM010000029">
    <property type="protein sequence ID" value="GAA0344474.1"/>
    <property type="molecule type" value="Genomic_DNA"/>
</dbReference>
<reference evidence="5" key="1">
    <citation type="journal article" date="2019" name="Int. J. Syst. Evol. Microbiol.">
        <title>The Global Catalogue of Microorganisms (GCM) 10K type strain sequencing project: providing services to taxonomists for standard genome sequencing and annotation.</title>
        <authorList>
            <consortium name="The Broad Institute Genomics Platform"/>
            <consortium name="The Broad Institute Genome Sequencing Center for Infectious Disease"/>
            <person name="Wu L."/>
            <person name="Ma J."/>
        </authorList>
    </citation>
    <scope>NUCLEOTIDE SEQUENCE [LARGE SCALE GENOMIC DNA]</scope>
    <source>
        <strain evidence="5">JCM 3146</strain>
    </source>
</reference>
<keyword evidence="5" id="KW-1185">Reference proteome</keyword>
<name>A0ABP3GFU8_9ACTN</name>
<comment type="caution">
    <text evidence="4">The sequence shown here is derived from an EMBL/GenBank/DDBJ whole genome shotgun (WGS) entry which is preliminary data.</text>
</comment>
<dbReference type="Gene3D" id="1.10.238.10">
    <property type="entry name" value="EF-hand"/>
    <property type="match status" value="1"/>
</dbReference>
<dbReference type="InterPro" id="IPR050145">
    <property type="entry name" value="Centrin_CML-like"/>
</dbReference>
<feature type="domain" description="EF-hand" evidence="3">
    <location>
        <begin position="2"/>
        <end position="37"/>
    </location>
</feature>
<accession>A0ABP3GFU8</accession>
<dbReference type="SMART" id="SM00054">
    <property type="entry name" value="EFh"/>
    <property type="match status" value="2"/>
</dbReference>
<feature type="domain" description="EF-hand" evidence="3">
    <location>
        <begin position="38"/>
        <end position="70"/>
    </location>
</feature>
<keyword evidence="2" id="KW-0106">Calcium</keyword>
<evidence type="ECO:0000313" key="4">
    <source>
        <dbReference type="EMBL" id="GAA0344474.1"/>
    </source>
</evidence>
<dbReference type="CDD" id="cd00051">
    <property type="entry name" value="EFh"/>
    <property type="match status" value="1"/>
</dbReference>
<dbReference type="RefSeq" id="WP_252810063.1">
    <property type="nucleotide sequence ID" value="NZ_BAAABM010000029.1"/>
</dbReference>
<proteinExistence type="predicted"/>
<organism evidence="4 5">
    <name type="scientific">Actinoallomurus spadix</name>
    <dbReference type="NCBI Taxonomy" id="79912"/>
    <lineage>
        <taxon>Bacteria</taxon>
        <taxon>Bacillati</taxon>
        <taxon>Actinomycetota</taxon>
        <taxon>Actinomycetes</taxon>
        <taxon>Streptosporangiales</taxon>
        <taxon>Thermomonosporaceae</taxon>
        <taxon>Actinoallomurus</taxon>
    </lineage>
</organism>
<evidence type="ECO:0000256" key="1">
    <source>
        <dbReference type="ARBA" id="ARBA00022737"/>
    </source>
</evidence>
<dbReference type="PANTHER" id="PTHR23050">
    <property type="entry name" value="CALCIUM BINDING PROTEIN"/>
    <property type="match status" value="1"/>
</dbReference>
<dbReference type="InterPro" id="IPR002048">
    <property type="entry name" value="EF_hand_dom"/>
</dbReference>
<dbReference type="InterPro" id="IPR011992">
    <property type="entry name" value="EF-hand-dom_pair"/>
</dbReference>